<protein>
    <recommendedName>
        <fullName evidence="2">Phosphatidic acid phosphatase type 2/haloperoxidase domain-containing protein</fullName>
    </recommendedName>
</protein>
<keyword evidence="1" id="KW-0732">Signal</keyword>
<dbReference type="Proteomes" id="UP000319525">
    <property type="component" value="Unassembled WGS sequence"/>
</dbReference>
<feature type="domain" description="Phosphatidic acid phosphatase type 2/haloperoxidase" evidence="2">
    <location>
        <begin position="154"/>
        <end position="313"/>
    </location>
</feature>
<dbReference type="EMBL" id="BJML01000001">
    <property type="protein sequence ID" value="GEB44601.1"/>
    <property type="molecule type" value="Genomic_DNA"/>
</dbReference>
<dbReference type="AlphaFoldDB" id="A0A4Y3QHB0"/>
<evidence type="ECO:0000256" key="1">
    <source>
        <dbReference type="SAM" id="SignalP"/>
    </source>
</evidence>
<dbReference type="Gene3D" id="1.20.144.10">
    <property type="entry name" value="Phosphatidic acid phosphatase type 2/haloperoxidase"/>
    <property type="match status" value="1"/>
</dbReference>
<feature type="signal peptide" evidence="1">
    <location>
        <begin position="1"/>
        <end position="33"/>
    </location>
</feature>
<dbReference type="SUPFAM" id="SSF48317">
    <property type="entry name" value="Acid phosphatase/Vanadium-dependent haloperoxidase"/>
    <property type="match status" value="1"/>
</dbReference>
<name>A0A4Y3QHB0_MICTE</name>
<gene>
    <name evidence="3" type="ORF">MTE01_05460</name>
</gene>
<evidence type="ECO:0000313" key="4">
    <source>
        <dbReference type="Proteomes" id="UP000319525"/>
    </source>
</evidence>
<dbReference type="InterPro" id="IPR000326">
    <property type="entry name" value="PAP2/HPO"/>
</dbReference>
<dbReference type="RefSeq" id="WP_218026313.1">
    <property type="nucleotide sequence ID" value="NZ_BJML01000001.1"/>
</dbReference>
<reference evidence="3 4" key="1">
    <citation type="submission" date="2019-06" db="EMBL/GenBank/DDBJ databases">
        <title>Whole genome shotgun sequence of Microbacterium testaceum NBRC 12675.</title>
        <authorList>
            <person name="Hosoyama A."/>
            <person name="Uohara A."/>
            <person name="Ohji S."/>
            <person name="Ichikawa N."/>
        </authorList>
    </citation>
    <scope>NUCLEOTIDE SEQUENCE [LARGE SCALE GENOMIC DNA]</scope>
    <source>
        <strain evidence="3 4">NBRC 12675</strain>
    </source>
</reference>
<dbReference type="GeneID" id="57143250"/>
<organism evidence="3 4">
    <name type="scientific">Microbacterium testaceum</name>
    <name type="common">Aureobacterium testaceum</name>
    <name type="synonym">Brevibacterium testaceum</name>
    <dbReference type="NCBI Taxonomy" id="2033"/>
    <lineage>
        <taxon>Bacteria</taxon>
        <taxon>Bacillati</taxon>
        <taxon>Actinomycetota</taxon>
        <taxon>Actinomycetes</taxon>
        <taxon>Micrococcales</taxon>
        <taxon>Microbacteriaceae</taxon>
        <taxon>Microbacterium</taxon>
    </lineage>
</organism>
<dbReference type="Pfam" id="PF01569">
    <property type="entry name" value="PAP2"/>
    <property type="match status" value="1"/>
</dbReference>
<sequence length="582" mass="59213">MESRTLRLHAAWRIAIAGALVVTGAAAPLSANAASYPSDSAKPDLVTLLSGYRDFWTPSGKGDFSGTVVNPTVLAYNDRLTVWINNNATAAQQFRALQDSEYNNSAKTAYDQSFTVSGGLGSSLSAIYVKGLNSGALPLTQALINSSNGSSGAYVSTSTAKNTFSYARPFVKTDPNATAVSGDDSACAPSVNNASSLKSMRQGTSWADADGILLITRVAPVTDTTHQFSPSDVPLDAAYGQPGICKGGSFPSGHTTTAYQAGITLATLVPELGPEVLARASENGNNRIVLGVHYPLDIVGGRIDGEAALAARWSDDAYRAGVLQPARQELTTYLQQQCGGTLAACIAAEAPYQNDPYGGKAMPGGTAQKVTDRASAVSVYTERLTYGFARTGTAGQPAAVPAGASNLLLTAFPQLTDAQRTSILAQTQIDSGYPLDQTSGGNGSWQRLNLAAAMSAKVQVNADSTVSVLGVGGTAQVLPAPTGTTPALTAPNGTTVAAGGQLQIAGSGFAAGQKLTVQLHSDPVTIATVTADANGAFAATVTIPASTPAGAHTITLLDATGAVVAGPLAVTVTGMRLPLVSG</sequence>
<proteinExistence type="predicted"/>
<comment type="caution">
    <text evidence="3">The sequence shown here is derived from an EMBL/GenBank/DDBJ whole genome shotgun (WGS) entry which is preliminary data.</text>
</comment>
<feature type="chain" id="PRO_5021361382" description="Phosphatidic acid phosphatase type 2/haloperoxidase domain-containing protein" evidence="1">
    <location>
        <begin position="34"/>
        <end position="582"/>
    </location>
</feature>
<evidence type="ECO:0000259" key="2">
    <source>
        <dbReference type="Pfam" id="PF01569"/>
    </source>
</evidence>
<dbReference type="InterPro" id="IPR036938">
    <property type="entry name" value="PAP2/HPO_sf"/>
</dbReference>
<accession>A0A4Y3QHB0</accession>
<evidence type="ECO:0000313" key="3">
    <source>
        <dbReference type="EMBL" id="GEB44601.1"/>
    </source>
</evidence>